<sequence length="173" mass="20203">MIKNHITFLFIIGILNFSFAQKNNEIAYIKAHDSINRKAILNIENSLLVNTNTLNVSKTLIIGPNFWETIIKNGLNSKLTGINVNFHIPIRRKIIVKQGRAFKNSEEHNDIWKFICLNNQSHKLRKPNKKELNYYWSIISYDIEEPIYVIEFDTSTYIIDLDANGCVFFIEKI</sequence>
<name>A0A2V4C9H2_9FLAO</name>
<dbReference type="EMBL" id="QJHK01000001">
    <property type="protein sequence ID" value="PXY42834.1"/>
    <property type="molecule type" value="Genomic_DNA"/>
</dbReference>
<dbReference type="AlphaFoldDB" id="A0A2V4C9H2"/>
<proteinExistence type="predicted"/>
<evidence type="ECO:0000313" key="2">
    <source>
        <dbReference type="Proteomes" id="UP000247903"/>
    </source>
</evidence>
<reference evidence="1 2" key="1">
    <citation type="submission" date="2018-05" db="EMBL/GenBank/DDBJ databases">
        <title>Flavobacterium sp. strain IMCC34759, incomplete genome.</title>
        <authorList>
            <person name="Joung Y."/>
            <person name="Cho J."/>
        </authorList>
    </citation>
    <scope>NUCLEOTIDE SEQUENCE [LARGE SCALE GENOMIC DNA]</scope>
    <source>
        <strain evidence="1 2">IMCC34759</strain>
    </source>
</reference>
<comment type="caution">
    <text evidence="1">The sequence shown here is derived from an EMBL/GenBank/DDBJ whole genome shotgun (WGS) entry which is preliminary data.</text>
</comment>
<organism evidence="1 2">
    <name type="scientific">Flavobacterium cheongpyeongense</name>
    <dbReference type="NCBI Taxonomy" id="2212651"/>
    <lineage>
        <taxon>Bacteria</taxon>
        <taxon>Pseudomonadati</taxon>
        <taxon>Bacteroidota</taxon>
        <taxon>Flavobacteriia</taxon>
        <taxon>Flavobacteriales</taxon>
        <taxon>Flavobacteriaceae</taxon>
        <taxon>Flavobacterium</taxon>
    </lineage>
</organism>
<dbReference type="OrthoDB" id="1336082at2"/>
<dbReference type="RefSeq" id="WP_110305009.1">
    <property type="nucleotide sequence ID" value="NZ_QJHK01000001.1"/>
</dbReference>
<dbReference type="Proteomes" id="UP000247903">
    <property type="component" value="Unassembled WGS sequence"/>
</dbReference>
<accession>A0A2V4C9H2</accession>
<evidence type="ECO:0000313" key="1">
    <source>
        <dbReference type="EMBL" id="PXY42834.1"/>
    </source>
</evidence>
<keyword evidence="2" id="KW-1185">Reference proteome</keyword>
<gene>
    <name evidence="1" type="ORF">DMB65_02115</name>
</gene>
<protein>
    <submittedName>
        <fullName evidence="1">Uncharacterized protein</fullName>
    </submittedName>
</protein>